<sequence>MPLRTPNLEGATRILIDPMTDTSWHLPNPDTQPEFYADVPLKRLLAFLVDTVVIIGISLLIVPFTAFTGIFFFPLLAAVVGFAYRVVTLARGSATWGMRLTAIEFRDAKGARFDLSQAVLHTLGFTVSLSIPILQVISIVLMLTGERAQGLTDRVMGCVAINRRAAM</sequence>
<organism evidence="7 8">
    <name type="scientific">Roseovarius mucosus</name>
    <dbReference type="NCBI Taxonomy" id="215743"/>
    <lineage>
        <taxon>Bacteria</taxon>
        <taxon>Pseudomonadati</taxon>
        <taxon>Pseudomonadota</taxon>
        <taxon>Alphaproteobacteria</taxon>
        <taxon>Rhodobacterales</taxon>
        <taxon>Roseobacteraceae</taxon>
        <taxon>Roseovarius</taxon>
    </lineage>
</organism>
<comment type="subcellular location">
    <subcellularLocation>
        <location evidence="1">Membrane</location>
        <topology evidence="1">Multi-pass membrane protein</topology>
    </subcellularLocation>
</comment>
<keyword evidence="4 5" id="KW-0472">Membrane</keyword>
<evidence type="ECO:0000256" key="2">
    <source>
        <dbReference type="ARBA" id="ARBA00022692"/>
    </source>
</evidence>
<feature type="transmembrane region" description="Helical" evidence="5">
    <location>
        <begin position="70"/>
        <end position="90"/>
    </location>
</feature>
<dbReference type="Proteomes" id="UP000192273">
    <property type="component" value="Chromosome"/>
</dbReference>
<evidence type="ECO:0000313" key="8">
    <source>
        <dbReference type="Proteomes" id="UP000192273"/>
    </source>
</evidence>
<proteinExistence type="predicted"/>
<keyword evidence="2 5" id="KW-0812">Transmembrane</keyword>
<dbReference type="EMBL" id="CP020474">
    <property type="protein sequence ID" value="ARE81928.1"/>
    <property type="molecule type" value="Genomic_DNA"/>
</dbReference>
<evidence type="ECO:0000259" key="6">
    <source>
        <dbReference type="Pfam" id="PF06271"/>
    </source>
</evidence>
<evidence type="ECO:0000256" key="3">
    <source>
        <dbReference type="ARBA" id="ARBA00022989"/>
    </source>
</evidence>
<keyword evidence="8" id="KW-1185">Reference proteome</keyword>
<protein>
    <submittedName>
        <fullName evidence="7">RDD family protein</fullName>
    </submittedName>
</protein>
<dbReference type="AlphaFoldDB" id="A0A1V0RJH6"/>
<accession>A0A1V0RJH6</accession>
<reference evidence="7 8" key="1">
    <citation type="submission" date="2017-03" db="EMBL/GenBank/DDBJ databases">
        <title>Genome Sequence of Roseovarius mucosus strain SMR3 Isolated from a culture of the Diatom Skeletonema marinoi.</title>
        <authorList>
            <person name="Topel M."/>
            <person name="Pinder M."/>
            <person name="Johansson O.N."/>
            <person name="Kourtchenko O."/>
            <person name="Godhe A."/>
            <person name="Clarke A.K."/>
        </authorList>
    </citation>
    <scope>NUCLEOTIDE SEQUENCE [LARGE SCALE GENOMIC DNA]</scope>
    <source>
        <strain evidence="7 8">SMR3</strain>
    </source>
</reference>
<gene>
    <name evidence="7" type="ORF">ROSMUCSMR3_00423</name>
</gene>
<evidence type="ECO:0000256" key="5">
    <source>
        <dbReference type="SAM" id="Phobius"/>
    </source>
</evidence>
<evidence type="ECO:0000313" key="7">
    <source>
        <dbReference type="EMBL" id="ARE81928.1"/>
    </source>
</evidence>
<evidence type="ECO:0000256" key="4">
    <source>
        <dbReference type="ARBA" id="ARBA00023136"/>
    </source>
</evidence>
<feature type="transmembrane region" description="Helical" evidence="5">
    <location>
        <begin position="44"/>
        <end position="64"/>
    </location>
</feature>
<feature type="domain" description="RDD" evidence="6">
    <location>
        <begin position="41"/>
        <end position="156"/>
    </location>
</feature>
<evidence type="ECO:0000256" key="1">
    <source>
        <dbReference type="ARBA" id="ARBA00004141"/>
    </source>
</evidence>
<dbReference type="InterPro" id="IPR010432">
    <property type="entry name" value="RDD"/>
</dbReference>
<dbReference type="GO" id="GO:0016020">
    <property type="term" value="C:membrane"/>
    <property type="evidence" value="ECO:0007669"/>
    <property type="project" value="UniProtKB-SubCell"/>
</dbReference>
<feature type="transmembrane region" description="Helical" evidence="5">
    <location>
        <begin position="118"/>
        <end position="143"/>
    </location>
</feature>
<dbReference type="KEGG" id="rmm:ROSMUCSMR3_00423"/>
<dbReference type="Pfam" id="PF06271">
    <property type="entry name" value="RDD"/>
    <property type="match status" value="1"/>
</dbReference>
<name>A0A1V0RJH6_9RHOB</name>
<keyword evidence="3 5" id="KW-1133">Transmembrane helix</keyword>